<evidence type="ECO:0000256" key="2">
    <source>
        <dbReference type="ARBA" id="ARBA00022737"/>
    </source>
</evidence>
<sequence length="279" mass="31887">MGQASSNFSSSSSRDDQFIAHAKTIRSPYTSMGKTHPIHPHELELKSYKKPYTCDGCKELGFGARYRCDKCDFDLHQDCMLATPIAHHDFFKNSTFKIFHQPPQKCSHYCQDCQRYCDACGKPVRGFSYHCEKEGWDLHPCCRNLPSNLPIKNIKFKLRDKVSSKCIWCKKRNLEGTVSGIRGWSYVSECKEYRFHVHCAMDMVIDGWRNGAFSSHDGNSLTALENLELPLLRQYLSGNRRRSSKFMKVMKIVFKTIVGILLGDPTVVLTGLLVDLVAK</sequence>
<evidence type="ECO:0000256" key="1">
    <source>
        <dbReference type="ARBA" id="ARBA00022723"/>
    </source>
</evidence>
<dbReference type="PANTHER" id="PTHR46477:SF5">
    <property type="entry name" value="PHORBOL-ESTER_DAG-TYPE DOMAIN-CONTAINING PROTEIN"/>
    <property type="match status" value="1"/>
</dbReference>
<dbReference type="GO" id="GO:0008270">
    <property type="term" value="F:zinc ion binding"/>
    <property type="evidence" value="ECO:0007669"/>
    <property type="project" value="UniProtKB-KW"/>
</dbReference>
<dbReference type="Proteomes" id="UP000236630">
    <property type="component" value="Unassembled WGS sequence"/>
</dbReference>
<dbReference type="InterPro" id="IPR004146">
    <property type="entry name" value="DC1"/>
</dbReference>
<protein>
    <recommendedName>
        <fullName evidence="6">Phorbol-ester/DAG-type domain-containing protein</fullName>
    </recommendedName>
</protein>
<dbReference type="PANTHER" id="PTHR46477">
    <property type="entry name" value="CYSTEINE/HISTIDINE-RICH C1 DOMAIN FAMILY PROTEIN"/>
    <property type="match status" value="1"/>
</dbReference>
<dbReference type="SMART" id="SM00291">
    <property type="entry name" value="ZnF_ZZ"/>
    <property type="match status" value="1"/>
</dbReference>
<dbReference type="Gene3D" id="3.30.60.20">
    <property type="match status" value="1"/>
</dbReference>
<comment type="caution">
    <text evidence="7">The sequence shown here is derived from an EMBL/GenBank/DDBJ whole genome shotgun (WGS) entry which is preliminary data.</text>
</comment>
<gene>
    <name evidence="7" type="ORF">CUMW_152380</name>
</gene>
<dbReference type="EMBL" id="BDQV01000098">
    <property type="protein sequence ID" value="GAY53883.1"/>
    <property type="molecule type" value="Genomic_DNA"/>
</dbReference>
<name>A0A2H5PNF2_CITUN</name>
<accession>A0A2H5PNF2</accession>
<feature type="transmembrane region" description="Helical" evidence="5">
    <location>
        <begin position="252"/>
        <end position="274"/>
    </location>
</feature>
<evidence type="ECO:0000313" key="8">
    <source>
        <dbReference type="Proteomes" id="UP000236630"/>
    </source>
</evidence>
<feature type="domain" description="Phorbol-ester/DAG-type" evidence="6">
    <location>
        <begin position="40"/>
        <end position="87"/>
    </location>
</feature>
<organism evidence="7 8">
    <name type="scientific">Citrus unshiu</name>
    <name type="common">Satsuma mandarin</name>
    <name type="synonym">Citrus nobilis var. unshiu</name>
    <dbReference type="NCBI Taxonomy" id="55188"/>
    <lineage>
        <taxon>Eukaryota</taxon>
        <taxon>Viridiplantae</taxon>
        <taxon>Streptophyta</taxon>
        <taxon>Embryophyta</taxon>
        <taxon>Tracheophyta</taxon>
        <taxon>Spermatophyta</taxon>
        <taxon>Magnoliopsida</taxon>
        <taxon>eudicotyledons</taxon>
        <taxon>Gunneridae</taxon>
        <taxon>Pentapetalae</taxon>
        <taxon>rosids</taxon>
        <taxon>malvids</taxon>
        <taxon>Sapindales</taxon>
        <taxon>Rutaceae</taxon>
        <taxon>Aurantioideae</taxon>
        <taxon>Citrus</taxon>
    </lineage>
</organism>
<dbReference type="Pfam" id="PF03107">
    <property type="entry name" value="C1_2"/>
    <property type="match status" value="1"/>
</dbReference>
<keyword evidence="1" id="KW-0479">Metal-binding</keyword>
<evidence type="ECO:0000256" key="3">
    <source>
        <dbReference type="ARBA" id="ARBA00022771"/>
    </source>
</evidence>
<dbReference type="STRING" id="55188.A0A2H5PNF2"/>
<keyword evidence="3" id="KW-0863">Zinc-finger</keyword>
<evidence type="ECO:0000256" key="4">
    <source>
        <dbReference type="ARBA" id="ARBA00022833"/>
    </source>
</evidence>
<evidence type="ECO:0000256" key="5">
    <source>
        <dbReference type="SAM" id="Phobius"/>
    </source>
</evidence>
<keyword evidence="5" id="KW-0472">Membrane</keyword>
<keyword evidence="4" id="KW-0862">Zinc</keyword>
<keyword evidence="2" id="KW-0677">Repeat</keyword>
<dbReference type="InterPro" id="IPR046349">
    <property type="entry name" value="C1-like_sf"/>
</dbReference>
<keyword evidence="5" id="KW-1133">Transmembrane helix</keyword>
<dbReference type="InterPro" id="IPR000433">
    <property type="entry name" value="Znf_ZZ"/>
</dbReference>
<dbReference type="PROSITE" id="PS50081">
    <property type="entry name" value="ZF_DAG_PE_2"/>
    <property type="match status" value="1"/>
</dbReference>
<keyword evidence="5" id="KW-0812">Transmembrane</keyword>
<dbReference type="SUPFAM" id="SSF57889">
    <property type="entry name" value="Cysteine-rich domain"/>
    <property type="match status" value="1"/>
</dbReference>
<reference evidence="7 8" key="1">
    <citation type="journal article" date="2017" name="Front. Genet.">
        <title>Draft sequencing of the heterozygous diploid genome of Satsuma (Citrus unshiu Marc.) using a hybrid assembly approach.</title>
        <authorList>
            <person name="Shimizu T."/>
            <person name="Tanizawa Y."/>
            <person name="Mochizuki T."/>
            <person name="Nagasaki H."/>
            <person name="Yoshioka T."/>
            <person name="Toyoda A."/>
            <person name="Fujiyama A."/>
            <person name="Kaminuma E."/>
            <person name="Nakamura Y."/>
        </authorList>
    </citation>
    <scope>NUCLEOTIDE SEQUENCE [LARGE SCALE GENOMIC DNA]</scope>
    <source>
        <strain evidence="8">cv. Miyagawa wase</strain>
    </source>
</reference>
<proteinExistence type="predicted"/>
<keyword evidence="8" id="KW-1185">Reference proteome</keyword>
<dbReference type="InterPro" id="IPR002219">
    <property type="entry name" value="PKC_DAG/PE"/>
</dbReference>
<evidence type="ECO:0000259" key="6">
    <source>
        <dbReference type="PROSITE" id="PS50081"/>
    </source>
</evidence>
<evidence type="ECO:0000313" key="7">
    <source>
        <dbReference type="EMBL" id="GAY53883.1"/>
    </source>
</evidence>
<dbReference type="AlphaFoldDB" id="A0A2H5PNF2"/>